<organism evidence="2">
    <name type="scientific">Cacopsylla melanoneura</name>
    <dbReference type="NCBI Taxonomy" id="428564"/>
    <lineage>
        <taxon>Eukaryota</taxon>
        <taxon>Metazoa</taxon>
        <taxon>Ecdysozoa</taxon>
        <taxon>Arthropoda</taxon>
        <taxon>Hexapoda</taxon>
        <taxon>Insecta</taxon>
        <taxon>Pterygota</taxon>
        <taxon>Neoptera</taxon>
        <taxon>Paraneoptera</taxon>
        <taxon>Hemiptera</taxon>
        <taxon>Sternorrhyncha</taxon>
        <taxon>Psylloidea</taxon>
        <taxon>Psyllidae</taxon>
        <taxon>Psyllinae</taxon>
        <taxon>Cacopsylla</taxon>
    </lineage>
</organism>
<evidence type="ECO:0000313" key="2">
    <source>
        <dbReference type="EMBL" id="CAG6623083.1"/>
    </source>
</evidence>
<evidence type="ECO:0000256" key="1">
    <source>
        <dbReference type="SAM" id="MobiDB-lite"/>
    </source>
</evidence>
<proteinExistence type="predicted"/>
<accession>A0A8D8M8W4</accession>
<reference evidence="2" key="1">
    <citation type="submission" date="2021-05" db="EMBL/GenBank/DDBJ databases">
        <authorList>
            <person name="Alioto T."/>
            <person name="Alioto T."/>
            <person name="Gomez Garrido J."/>
        </authorList>
    </citation>
    <scope>NUCLEOTIDE SEQUENCE</scope>
</reference>
<feature type="compositionally biased region" description="Polar residues" evidence="1">
    <location>
        <begin position="97"/>
        <end position="107"/>
    </location>
</feature>
<dbReference type="AlphaFoldDB" id="A0A8D8M8W4"/>
<name>A0A8D8M8W4_9HEMI</name>
<dbReference type="EMBL" id="HBUF01054058">
    <property type="protein sequence ID" value="CAG6623083.1"/>
    <property type="molecule type" value="Transcribed_RNA"/>
</dbReference>
<sequence>MTSIVFYKIADNAVRIRSRVPNQPNNVVSRMKKYRKKLKANTQAWNQHLSKEKERQKKNRLRLKTSAVWVEENRIKCRERARRYREKKKLEGRRSESNTGPNETNIKTEPFCDTIKTEHTSHLLTLPD</sequence>
<feature type="region of interest" description="Disordered" evidence="1">
    <location>
        <begin position="83"/>
        <end position="110"/>
    </location>
</feature>
<dbReference type="EMBL" id="HBUF01054057">
    <property type="protein sequence ID" value="CAG6623082.1"/>
    <property type="molecule type" value="Transcribed_RNA"/>
</dbReference>
<protein>
    <submittedName>
        <fullName evidence="2">Uncharacterized protein</fullName>
    </submittedName>
</protein>